<reference evidence="1 2" key="1">
    <citation type="submission" date="2018-08" db="EMBL/GenBank/DDBJ databases">
        <title>Paraburkholderia sp. DHOM06 isolated from forest soil.</title>
        <authorList>
            <person name="Gao Z.-H."/>
            <person name="Qiu L.-H."/>
        </authorList>
    </citation>
    <scope>NUCLEOTIDE SEQUENCE [LARGE SCALE GENOMIC DNA]</scope>
    <source>
        <strain evidence="1 2">DHOM06</strain>
    </source>
</reference>
<keyword evidence="2" id="KW-1185">Reference proteome</keyword>
<evidence type="ECO:0000313" key="1">
    <source>
        <dbReference type="EMBL" id="RDU97276.1"/>
    </source>
</evidence>
<comment type="caution">
    <text evidence="1">The sequence shown here is derived from an EMBL/GenBank/DDBJ whole genome shotgun (WGS) entry which is preliminary data.</text>
</comment>
<dbReference type="EMBL" id="QRGA01000010">
    <property type="protein sequence ID" value="RDU97276.1"/>
    <property type="molecule type" value="Genomic_DNA"/>
</dbReference>
<dbReference type="OrthoDB" id="5919017at2"/>
<dbReference type="Proteomes" id="UP000256838">
    <property type="component" value="Unassembled WGS sequence"/>
</dbReference>
<proteinExistence type="predicted"/>
<dbReference type="AlphaFoldDB" id="A0A3D8JXA9"/>
<accession>A0A3D8JXA9</accession>
<organism evidence="1 2">
    <name type="scientific">Trinickia dinghuensis</name>
    <dbReference type="NCBI Taxonomy" id="2291023"/>
    <lineage>
        <taxon>Bacteria</taxon>
        <taxon>Pseudomonadati</taxon>
        <taxon>Pseudomonadota</taxon>
        <taxon>Betaproteobacteria</taxon>
        <taxon>Burkholderiales</taxon>
        <taxon>Burkholderiaceae</taxon>
        <taxon>Trinickia</taxon>
    </lineage>
</organism>
<dbReference type="RefSeq" id="WP_115535086.1">
    <property type="nucleotide sequence ID" value="NZ_QRGA01000010.1"/>
</dbReference>
<evidence type="ECO:0000313" key="2">
    <source>
        <dbReference type="Proteomes" id="UP000256838"/>
    </source>
</evidence>
<sequence length="169" mass="19127">MAKKRGFREEYETLLLVGEGETEVAFLSHIKALYVERGCGLAVKVICARGKGAAHVVDVAIRQRLNAAYDTVAVLLDTDTDWGPAVAKRANEHRIQVLRSEPMFEAMMLRVHRQSAEGRADELKRRFAPLVNGDGLDPRNYSTNFGDDILQMARQRELTLDHLLRLLRR</sequence>
<name>A0A3D8JXA9_9BURK</name>
<gene>
    <name evidence="1" type="ORF">DWV00_18705</name>
</gene>
<protein>
    <submittedName>
        <fullName evidence="1">RloB domain-containing protein</fullName>
    </submittedName>
</protein>